<evidence type="ECO:0000256" key="4">
    <source>
        <dbReference type="SAM" id="MobiDB-lite"/>
    </source>
</evidence>
<dbReference type="STRING" id="1484053.SAMN05444274_101413"/>
<keyword evidence="3" id="KW-0411">Iron-sulfur</keyword>
<dbReference type="AlphaFoldDB" id="A0A1M4TNR6"/>
<organism evidence="6 7">
    <name type="scientific">Mariniphaga anaerophila</name>
    <dbReference type="NCBI Taxonomy" id="1484053"/>
    <lineage>
        <taxon>Bacteria</taxon>
        <taxon>Pseudomonadati</taxon>
        <taxon>Bacteroidota</taxon>
        <taxon>Bacteroidia</taxon>
        <taxon>Marinilabiliales</taxon>
        <taxon>Prolixibacteraceae</taxon>
        <taxon>Mariniphaga</taxon>
    </lineage>
</organism>
<dbReference type="SUPFAM" id="SSF52218">
    <property type="entry name" value="Flavoproteins"/>
    <property type="match status" value="1"/>
</dbReference>
<name>A0A1M4TNR6_9BACT</name>
<evidence type="ECO:0000313" key="6">
    <source>
        <dbReference type="EMBL" id="SHE46016.1"/>
    </source>
</evidence>
<dbReference type="InterPro" id="IPR047964">
    <property type="entry name" value="EFR1-like"/>
</dbReference>
<dbReference type="PROSITE" id="PS51379">
    <property type="entry name" value="4FE4S_FER_2"/>
    <property type="match status" value="1"/>
</dbReference>
<protein>
    <submittedName>
        <fullName evidence="6">4Fe-4S binding domain-containing protein</fullName>
    </submittedName>
</protein>
<dbReference type="InterPro" id="IPR017896">
    <property type="entry name" value="4Fe4S_Fe-S-bd"/>
</dbReference>
<evidence type="ECO:0000256" key="3">
    <source>
        <dbReference type="ARBA" id="ARBA00023014"/>
    </source>
</evidence>
<keyword evidence="7" id="KW-1185">Reference proteome</keyword>
<dbReference type="InterPro" id="IPR017900">
    <property type="entry name" value="4Fe4S_Fe_S_CS"/>
</dbReference>
<dbReference type="Proteomes" id="UP000184164">
    <property type="component" value="Unassembled WGS sequence"/>
</dbReference>
<keyword evidence="1" id="KW-0479">Metal-binding</keyword>
<dbReference type="Pfam" id="PF12800">
    <property type="entry name" value="Fer4_4"/>
    <property type="match status" value="1"/>
</dbReference>
<sequence length="277" mass="31677">MKTELRYFTGTGNSLKVLKTCGEVFSESGTRINLAEISLKEKNIEPADLLVFCFPVYAFGIPRICNKYLNGIEPFKKQQNVAVLITAGDSDESGFAVKECIRVLNKKNCDVIYSGIIQMPINWTTSPKPPFPPSKESAAEIIKKGEAEARKIAKDIVSGVIRQHNFNYPKRYSRIKFYWEYWAFKYLGLPSMWRLFKVYNTCDGCGLCAKICPTNSIEIIQNKPVWSKTCEQCMRCVNFCPAESIFQSQGGETKDRHKYREPDFKPKYDKNQSHIVV</sequence>
<keyword evidence="2" id="KW-0408">Iron</keyword>
<dbReference type="GO" id="GO:0046872">
    <property type="term" value="F:metal ion binding"/>
    <property type="evidence" value="ECO:0007669"/>
    <property type="project" value="UniProtKB-KW"/>
</dbReference>
<dbReference type="GO" id="GO:0051536">
    <property type="term" value="F:iron-sulfur cluster binding"/>
    <property type="evidence" value="ECO:0007669"/>
    <property type="project" value="UniProtKB-KW"/>
</dbReference>
<reference evidence="6 7" key="1">
    <citation type="submission" date="2016-11" db="EMBL/GenBank/DDBJ databases">
        <authorList>
            <person name="Jaros S."/>
            <person name="Januszkiewicz K."/>
            <person name="Wedrychowicz H."/>
        </authorList>
    </citation>
    <scope>NUCLEOTIDE SEQUENCE [LARGE SCALE GENOMIC DNA]</scope>
    <source>
        <strain evidence="6 7">DSM 26910</strain>
    </source>
</reference>
<evidence type="ECO:0000259" key="5">
    <source>
        <dbReference type="PROSITE" id="PS51379"/>
    </source>
</evidence>
<dbReference type="RefSeq" id="WP_072998448.1">
    <property type="nucleotide sequence ID" value="NZ_FQUM01000001.1"/>
</dbReference>
<dbReference type="SUPFAM" id="SSF54862">
    <property type="entry name" value="4Fe-4S ferredoxins"/>
    <property type="match status" value="1"/>
</dbReference>
<dbReference type="EMBL" id="FQUM01000001">
    <property type="protein sequence ID" value="SHE46016.1"/>
    <property type="molecule type" value="Genomic_DNA"/>
</dbReference>
<dbReference type="Pfam" id="PF00037">
    <property type="entry name" value="Fer4"/>
    <property type="match status" value="1"/>
</dbReference>
<gene>
    <name evidence="6" type="ORF">SAMN05444274_101413</name>
</gene>
<dbReference type="OrthoDB" id="9761899at2"/>
<proteinExistence type="predicted"/>
<dbReference type="Gene3D" id="3.40.50.360">
    <property type="match status" value="1"/>
</dbReference>
<dbReference type="NCBIfam" id="NF038196">
    <property type="entry name" value="ferrodoxin_EFR1"/>
    <property type="match status" value="1"/>
</dbReference>
<evidence type="ECO:0000313" key="7">
    <source>
        <dbReference type="Proteomes" id="UP000184164"/>
    </source>
</evidence>
<feature type="compositionally biased region" description="Basic and acidic residues" evidence="4">
    <location>
        <begin position="252"/>
        <end position="277"/>
    </location>
</feature>
<feature type="region of interest" description="Disordered" evidence="4">
    <location>
        <begin position="251"/>
        <end position="277"/>
    </location>
</feature>
<dbReference type="PROSITE" id="PS00198">
    <property type="entry name" value="4FE4S_FER_1"/>
    <property type="match status" value="2"/>
</dbReference>
<dbReference type="InterPro" id="IPR029039">
    <property type="entry name" value="Flavoprotein-like_sf"/>
</dbReference>
<accession>A0A1M4TNR6</accession>
<evidence type="ECO:0000256" key="1">
    <source>
        <dbReference type="ARBA" id="ARBA00022723"/>
    </source>
</evidence>
<feature type="domain" description="4Fe-4S ferredoxin-type" evidence="5">
    <location>
        <begin position="193"/>
        <end position="222"/>
    </location>
</feature>
<evidence type="ECO:0000256" key="2">
    <source>
        <dbReference type="ARBA" id="ARBA00023004"/>
    </source>
</evidence>
<dbReference type="Gene3D" id="3.30.70.20">
    <property type="match status" value="1"/>
</dbReference>